<gene>
    <name evidence="7" type="ORF">AX760_19645</name>
</gene>
<dbReference type="InterPro" id="IPR051533">
    <property type="entry name" value="WaaL-like"/>
</dbReference>
<keyword evidence="3 5" id="KW-1133">Transmembrane helix</keyword>
<feature type="transmembrane region" description="Helical" evidence="5">
    <location>
        <begin position="202"/>
        <end position="223"/>
    </location>
</feature>
<dbReference type="AlphaFoldDB" id="A0A657LS93"/>
<evidence type="ECO:0000256" key="5">
    <source>
        <dbReference type="SAM" id="Phobius"/>
    </source>
</evidence>
<feature type="transmembrane region" description="Helical" evidence="5">
    <location>
        <begin position="157"/>
        <end position="176"/>
    </location>
</feature>
<dbReference type="InterPro" id="IPR007016">
    <property type="entry name" value="O-antigen_ligase-rel_domated"/>
</dbReference>
<feature type="transmembrane region" description="Helical" evidence="5">
    <location>
        <begin position="453"/>
        <end position="472"/>
    </location>
</feature>
<feature type="transmembrane region" description="Helical" evidence="5">
    <location>
        <begin position="395"/>
        <end position="417"/>
    </location>
</feature>
<evidence type="ECO:0000313" key="7">
    <source>
        <dbReference type="EMBL" id="OJF95284.1"/>
    </source>
</evidence>
<evidence type="ECO:0000256" key="4">
    <source>
        <dbReference type="ARBA" id="ARBA00023136"/>
    </source>
</evidence>
<evidence type="ECO:0000256" key="1">
    <source>
        <dbReference type="ARBA" id="ARBA00004141"/>
    </source>
</evidence>
<feature type="transmembrane region" description="Helical" evidence="5">
    <location>
        <begin position="22"/>
        <end position="41"/>
    </location>
</feature>
<name>A0A657LS93_9HYPH</name>
<feature type="transmembrane region" description="Helical" evidence="5">
    <location>
        <begin position="47"/>
        <end position="66"/>
    </location>
</feature>
<feature type="transmembrane region" description="Helical" evidence="5">
    <location>
        <begin position="127"/>
        <end position="145"/>
    </location>
</feature>
<dbReference type="PANTHER" id="PTHR37422">
    <property type="entry name" value="TEICHURONIC ACID BIOSYNTHESIS PROTEIN TUAE"/>
    <property type="match status" value="1"/>
</dbReference>
<protein>
    <recommendedName>
        <fullName evidence="6">O-antigen ligase-related domain-containing protein</fullName>
    </recommendedName>
</protein>
<feature type="domain" description="O-antigen ligase-related" evidence="6">
    <location>
        <begin position="254"/>
        <end position="401"/>
    </location>
</feature>
<dbReference type="OrthoDB" id="4391260at2"/>
<reference evidence="7 8" key="1">
    <citation type="submission" date="2016-02" db="EMBL/GenBank/DDBJ databases">
        <title>Genome sequencing of a beta-galactosidase producing bacteria Rhizobium sp. 59.</title>
        <authorList>
            <person name="Wang D."/>
            <person name="Kot W."/>
            <person name="Qin Y."/>
            <person name="Hansen L."/>
            <person name="Naqvi K."/>
            <person name="Rensing C."/>
        </authorList>
    </citation>
    <scope>NUCLEOTIDE SEQUENCE [LARGE SCALE GENOMIC DNA]</scope>
    <source>
        <strain evidence="7 8">59</strain>
    </source>
</reference>
<comment type="caution">
    <text evidence="7">The sequence shown here is derived from an EMBL/GenBank/DDBJ whole genome shotgun (WGS) entry which is preliminary data.</text>
</comment>
<dbReference type="Proteomes" id="UP000182661">
    <property type="component" value="Unassembled WGS sequence"/>
</dbReference>
<feature type="transmembrane region" description="Helical" evidence="5">
    <location>
        <begin position="73"/>
        <end position="90"/>
    </location>
</feature>
<keyword evidence="2 5" id="KW-0812">Transmembrane</keyword>
<feature type="transmembrane region" description="Helical" evidence="5">
    <location>
        <begin position="244"/>
        <end position="264"/>
    </location>
</feature>
<dbReference type="EMBL" id="LSRP01000095">
    <property type="protein sequence ID" value="OJF95284.1"/>
    <property type="molecule type" value="Genomic_DNA"/>
</dbReference>
<evidence type="ECO:0000256" key="3">
    <source>
        <dbReference type="ARBA" id="ARBA00022989"/>
    </source>
</evidence>
<proteinExistence type="predicted"/>
<dbReference type="Pfam" id="PF04932">
    <property type="entry name" value="Wzy_C"/>
    <property type="match status" value="1"/>
</dbReference>
<evidence type="ECO:0000259" key="6">
    <source>
        <dbReference type="Pfam" id="PF04932"/>
    </source>
</evidence>
<keyword evidence="8" id="KW-1185">Reference proteome</keyword>
<feature type="transmembrane region" description="Helical" evidence="5">
    <location>
        <begin position="308"/>
        <end position="327"/>
    </location>
</feature>
<organism evidence="7 8">
    <name type="scientific">Pararhizobium antarcticum</name>
    <dbReference type="NCBI Taxonomy" id="1798805"/>
    <lineage>
        <taxon>Bacteria</taxon>
        <taxon>Pseudomonadati</taxon>
        <taxon>Pseudomonadota</taxon>
        <taxon>Alphaproteobacteria</taxon>
        <taxon>Hyphomicrobiales</taxon>
        <taxon>Rhizobiaceae</taxon>
        <taxon>Rhizobium/Agrobacterium group</taxon>
        <taxon>Pararhizobium</taxon>
    </lineage>
</organism>
<dbReference type="PANTHER" id="PTHR37422:SF23">
    <property type="entry name" value="TEICHURONIC ACID BIOSYNTHESIS PROTEIN TUAE"/>
    <property type="match status" value="1"/>
</dbReference>
<feature type="transmembrane region" description="Helical" evidence="5">
    <location>
        <begin position="270"/>
        <end position="288"/>
    </location>
</feature>
<comment type="subcellular location">
    <subcellularLocation>
        <location evidence="1">Membrane</location>
        <topology evidence="1">Multi-pass membrane protein</topology>
    </subcellularLocation>
</comment>
<accession>A0A657LS93</accession>
<keyword evidence="4 5" id="KW-0472">Membrane</keyword>
<evidence type="ECO:0000256" key="2">
    <source>
        <dbReference type="ARBA" id="ARBA00022692"/>
    </source>
</evidence>
<sequence>MVDVHGINRIVPGDAGLLANRAIVAVYIAGLLCLLFSFGGVTDLPKAIGYGLIAISGAFAVLIKGVPAHTKNIFNSALIIVSILSVWIFAQTLPSDLLGNSVWDSARALGVDGTKTISVASGDTFNSILNVSGPFITFLAVLIIFPNDEDVRRALRIAAYFLSVLVLFGLIQYGLFPDALLFSQKSAYVGSLTSVFVNRNTAGTFLGLVALVFVVWFCEVARLCRLRYNLDRFANGVPLNLGRAHLELLAAAIMFLLAVLSLLLTQSRGAMASFVLAVACFIVLAAFYPVDIAGSGMERRRVSLAGRFLRLAIILGIAVAGLALFGGRTVLRAQVAGGEDARFCVLPGLLEMADDRWLTGWGFGTFRVAFSAYRDPHCGLYGAWVRAHNVYLEGYAGLGILFWPLVVVGVGVCGVAFWRGIRNRRSMRLYAHLGLCGMILTLLHSAIDFSLQIPGYAATFASFLALMIAVSAGKAVKKRRFS</sequence>
<feature type="transmembrane region" description="Helical" evidence="5">
    <location>
        <begin position="429"/>
        <end position="447"/>
    </location>
</feature>
<dbReference type="GO" id="GO:0016020">
    <property type="term" value="C:membrane"/>
    <property type="evidence" value="ECO:0007669"/>
    <property type="project" value="UniProtKB-SubCell"/>
</dbReference>
<evidence type="ECO:0000313" key="8">
    <source>
        <dbReference type="Proteomes" id="UP000182661"/>
    </source>
</evidence>